<dbReference type="PANTHER" id="PTHR43236:SF1">
    <property type="entry name" value="BLL7220 PROTEIN"/>
    <property type="match status" value="1"/>
</dbReference>
<comment type="similarity">
    <text evidence="1">Belongs to the short-chain fatty acyl-CoA assimilation regulator (ScfR) family.</text>
</comment>
<dbReference type="SUPFAM" id="SSF47413">
    <property type="entry name" value="lambda repressor-like DNA-binding domains"/>
    <property type="match status" value="1"/>
</dbReference>
<dbReference type="InterPro" id="IPR010982">
    <property type="entry name" value="Lambda_DNA-bd_dom_sf"/>
</dbReference>
<dbReference type="PANTHER" id="PTHR43236">
    <property type="entry name" value="ANTITOXIN HIGA1"/>
    <property type="match status" value="1"/>
</dbReference>
<keyword evidence="4" id="KW-1185">Reference proteome</keyword>
<dbReference type="EMBL" id="MZGX01000001">
    <property type="protein sequence ID" value="OPX46381.1"/>
    <property type="molecule type" value="Genomic_DNA"/>
</dbReference>
<gene>
    <name evidence="3" type="ORF">CLHUN_01970</name>
</gene>
<organism evidence="3 4">
    <name type="scientific">Ruminiclostridium hungatei</name>
    <name type="common">Clostridium hungatei</name>
    <dbReference type="NCBI Taxonomy" id="48256"/>
    <lineage>
        <taxon>Bacteria</taxon>
        <taxon>Bacillati</taxon>
        <taxon>Bacillota</taxon>
        <taxon>Clostridia</taxon>
        <taxon>Eubacteriales</taxon>
        <taxon>Oscillospiraceae</taxon>
        <taxon>Ruminiclostridium</taxon>
    </lineage>
</organism>
<dbReference type="InterPro" id="IPR052345">
    <property type="entry name" value="Rad_response_metalloprotease"/>
</dbReference>
<evidence type="ECO:0000256" key="1">
    <source>
        <dbReference type="ARBA" id="ARBA00007227"/>
    </source>
</evidence>
<dbReference type="OrthoDB" id="9816277at2"/>
<evidence type="ECO:0000259" key="2">
    <source>
        <dbReference type="PROSITE" id="PS50943"/>
    </source>
</evidence>
<comment type="caution">
    <text evidence="3">The sequence shown here is derived from an EMBL/GenBank/DDBJ whole genome shotgun (WGS) entry which is preliminary data.</text>
</comment>
<dbReference type="Pfam" id="PF01381">
    <property type="entry name" value="HTH_3"/>
    <property type="match status" value="1"/>
</dbReference>
<dbReference type="AlphaFoldDB" id="A0A1V4SSV7"/>
<accession>A0A1V4SSV7</accession>
<dbReference type="Pfam" id="PF06114">
    <property type="entry name" value="Peptidase_M78"/>
    <property type="match status" value="1"/>
</dbReference>
<dbReference type="GO" id="GO:0003677">
    <property type="term" value="F:DNA binding"/>
    <property type="evidence" value="ECO:0007669"/>
    <property type="project" value="InterPro"/>
</dbReference>
<proteinExistence type="inferred from homology"/>
<dbReference type="Proteomes" id="UP000191554">
    <property type="component" value="Unassembled WGS sequence"/>
</dbReference>
<dbReference type="InterPro" id="IPR001387">
    <property type="entry name" value="Cro/C1-type_HTH"/>
</dbReference>
<reference evidence="3 4" key="1">
    <citation type="submission" date="2017-03" db="EMBL/GenBank/DDBJ databases">
        <title>Genome sequence of Clostridium hungatei DSM 14427.</title>
        <authorList>
            <person name="Poehlein A."/>
            <person name="Daniel R."/>
        </authorList>
    </citation>
    <scope>NUCLEOTIDE SEQUENCE [LARGE SCALE GENOMIC DNA]</scope>
    <source>
        <strain evidence="3 4">DSM 14427</strain>
    </source>
</reference>
<evidence type="ECO:0000313" key="4">
    <source>
        <dbReference type="Proteomes" id="UP000191554"/>
    </source>
</evidence>
<dbReference type="PROSITE" id="PS50943">
    <property type="entry name" value="HTH_CROC1"/>
    <property type="match status" value="1"/>
</dbReference>
<feature type="domain" description="HTH cro/C1-type" evidence="2">
    <location>
        <begin position="11"/>
        <end position="65"/>
    </location>
</feature>
<name>A0A1V4SSV7_RUMHU</name>
<dbReference type="STRING" id="48256.CLHUN_01970"/>
<dbReference type="Gene3D" id="1.10.10.2910">
    <property type="match status" value="1"/>
</dbReference>
<dbReference type="Gene3D" id="1.10.260.40">
    <property type="entry name" value="lambda repressor-like DNA-binding domains"/>
    <property type="match status" value="1"/>
</dbReference>
<sequence>MSNKKVIPERIREARISRDLTTTQLAELLGITRQCVSQYELGHSEPTHLILRKMVEIFEFPVGFFYKPLPRTNGLESITFYSPAFFRSLKAAKKSGKNKVTVRTDWLEEIYLYLKQHVDFPEVKAPEMSNFLTGQELSQDEIEDIAEHVRRSWGLGIGPISNVLLLLEKNGFVVARNSIKDKKIDAFSQWKGETPYVYLSSDKDCAVRTRFDAAHELGHLLLHIDSDQHNYDDENYIKTIEKEANRFAGAFLLPRNSFGQEVMSTSLDHFINLKRRWKVSIQAMICRCSDLGILNENQILYLRKQISIRKMRTNEPLDDELIPESPVMLKQAVEIMLEDNSLNNEKIVEDLCLPIEEIEALTNLPRGTLSLSGHIIPLRLKK</sequence>
<protein>
    <submittedName>
        <fullName evidence="3">Helix-turn-helix protein</fullName>
    </submittedName>
</protein>
<dbReference type="RefSeq" id="WP_080062696.1">
    <property type="nucleotide sequence ID" value="NZ_MZGX01000001.1"/>
</dbReference>
<dbReference type="SMART" id="SM00530">
    <property type="entry name" value="HTH_XRE"/>
    <property type="match status" value="1"/>
</dbReference>
<dbReference type="InterPro" id="IPR010359">
    <property type="entry name" value="IrrE_HExxH"/>
</dbReference>
<evidence type="ECO:0000313" key="3">
    <source>
        <dbReference type="EMBL" id="OPX46381.1"/>
    </source>
</evidence>
<dbReference type="CDD" id="cd00093">
    <property type="entry name" value="HTH_XRE"/>
    <property type="match status" value="1"/>
</dbReference>